<dbReference type="GO" id="GO:0099621">
    <property type="term" value="F:undecaprenyl-phosphate 4-deoxy-4-formamido-L-arabinose transferase activity"/>
    <property type="evidence" value="ECO:0007669"/>
    <property type="project" value="TreeGrafter"/>
</dbReference>
<keyword evidence="4 11" id="KW-0808">Transferase</keyword>
<keyword evidence="3" id="KW-0328">Glycosyltransferase</keyword>
<comment type="caution">
    <text evidence="11">The sequence shown here is derived from an EMBL/GenBank/DDBJ whole genome shotgun (WGS) entry which is preliminary data.</text>
</comment>
<reference evidence="11 12" key="1">
    <citation type="submission" date="2014-10" db="EMBL/GenBank/DDBJ databases">
        <title>Genome sequence of Micropolyspora internatus JCM3315.</title>
        <authorList>
            <person name="Shin S.-K."/>
            <person name="Yi H."/>
        </authorList>
    </citation>
    <scope>NUCLEOTIDE SEQUENCE [LARGE SCALE GENOMIC DNA]</scope>
    <source>
        <strain evidence="11 12">JCM 3315</strain>
    </source>
</reference>
<dbReference type="InterPro" id="IPR001173">
    <property type="entry name" value="Glyco_trans_2-like"/>
</dbReference>
<dbReference type="Pfam" id="PF00535">
    <property type="entry name" value="Glycos_transf_2"/>
    <property type="match status" value="1"/>
</dbReference>
<accession>A0A837DA24</accession>
<evidence type="ECO:0000256" key="8">
    <source>
        <dbReference type="ARBA" id="ARBA00023136"/>
    </source>
</evidence>
<protein>
    <submittedName>
        <fullName evidence="11">Glycosyl transferase</fullName>
    </submittedName>
</protein>
<keyword evidence="7 9" id="KW-1133">Transmembrane helix</keyword>
<name>A0A837DA24_9PSEU</name>
<evidence type="ECO:0000256" key="6">
    <source>
        <dbReference type="ARBA" id="ARBA00022985"/>
    </source>
</evidence>
<dbReference type="Gene3D" id="3.90.550.10">
    <property type="entry name" value="Spore Coat Polysaccharide Biosynthesis Protein SpsA, Chain A"/>
    <property type="match status" value="1"/>
</dbReference>
<keyword evidence="2" id="KW-1003">Cell membrane</keyword>
<feature type="domain" description="Glycosyltransferase 2-like" evidence="10">
    <location>
        <begin position="31"/>
        <end position="191"/>
    </location>
</feature>
<evidence type="ECO:0000256" key="5">
    <source>
        <dbReference type="ARBA" id="ARBA00022692"/>
    </source>
</evidence>
<dbReference type="Proteomes" id="UP000030848">
    <property type="component" value="Unassembled WGS sequence"/>
</dbReference>
<dbReference type="SUPFAM" id="SSF53448">
    <property type="entry name" value="Nucleotide-diphospho-sugar transferases"/>
    <property type="match status" value="1"/>
</dbReference>
<dbReference type="EMBL" id="JRZE01000003">
    <property type="protein sequence ID" value="KHF44477.1"/>
    <property type="molecule type" value="Genomic_DNA"/>
</dbReference>
<keyword evidence="5 9" id="KW-0812">Transmembrane</keyword>
<evidence type="ECO:0000256" key="9">
    <source>
        <dbReference type="SAM" id="Phobius"/>
    </source>
</evidence>
<dbReference type="InterPro" id="IPR029044">
    <property type="entry name" value="Nucleotide-diphossugar_trans"/>
</dbReference>
<feature type="transmembrane region" description="Helical" evidence="9">
    <location>
        <begin position="255"/>
        <end position="276"/>
    </location>
</feature>
<evidence type="ECO:0000256" key="3">
    <source>
        <dbReference type="ARBA" id="ARBA00022676"/>
    </source>
</evidence>
<gene>
    <name evidence="11" type="ORF">MINT15_13590</name>
</gene>
<feature type="transmembrane region" description="Helical" evidence="9">
    <location>
        <begin position="282"/>
        <end position="304"/>
    </location>
</feature>
<dbReference type="GO" id="GO:0009103">
    <property type="term" value="P:lipopolysaccharide biosynthetic process"/>
    <property type="evidence" value="ECO:0007669"/>
    <property type="project" value="UniProtKB-KW"/>
</dbReference>
<dbReference type="InterPro" id="IPR050256">
    <property type="entry name" value="Glycosyltransferase_2"/>
</dbReference>
<dbReference type="GO" id="GO:0005886">
    <property type="term" value="C:plasma membrane"/>
    <property type="evidence" value="ECO:0007669"/>
    <property type="project" value="TreeGrafter"/>
</dbReference>
<comment type="similarity">
    <text evidence="1">Belongs to the glycosyltransferase 2 family.</text>
</comment>
<organism evidence="11 12">
    <name type="scientific">Saccharomonospora viridis</name>
    <dbReference type="NCBI Taxonomy" id="1852"/>
    <lineage>
        <taxon>Bacteria</taxon>
        <taxon>Bacillati</taxon>
        <taxon>Actinomycetota</taxon>
        <taxon>Actinomycetes</taxon>
        <taxon>Pseudonocardiales</taxon>
        <taxon>Pseudonocardiaceae</taxon>
        <taxon>Saccharomonospora</taxon>
    </lineage>
</organism>
<keyword evidence="6" id="KW-0448">Lipopolysaccharide biosynthesis</keyword>
<evidence type="ECO:0000313" key="12">
    <source>
        <dbReference type="Proteomes" id="UP000030848"/>
    </source>
</evidence>
<dbReference type="AlphaFoldDB" id="A0A837DA24"/>
<keyword evidence="8 9" id="KW-0472">Membrane</keyword>
<dbReference type="PANTHER" id="PTHR48090">
    <property type="entry name" value="UNDECAPRENYL-PHOSPHATE 4-DEOXY-4-FORMAMIDO-L-ARABINOSE TRANSFERASE-RELATED"/>
    <property type="match status" value="1"/>
</dbReference>
<sequence length="341" mass="37284">MKYENSRPPSAGPRTIAMTERTNYPDETGLTVVIPCYNEVDNLKHSYDEVVSELGEFDLELLYVDDGSTDGSLDVIRELAAADSRVQYLSFTRNFGFEAAFSAGYRYASKPWILHVDADQQFPAAEAHKLIAAAKSGYDAVFGVRTNRQDPLLRRWGTAAFHFIGRRLLRIELPQGATAFRLVRTELAKRIVDLNLGTPYFLATVPRLTNRYTTVPVAHRARQRGESKVGMSFLSSHAIELFVGFSRRLSTAASVSCLLAGGLALLLAIAGATGLVTGAPLLVALLVLLAVALVTLSLTVRSLVVVNAGQPRPRLFYIREASIPVDDADRLLSTSPTLETV</sequence>
<evidence type="ECO:0000256" key="1">
    <source>
        <dbReference type="ARBA" id="ARBA00006739"/>
    </source>
</evidence>
<evidence type="ECO:0000256" key="4">
    <source>
        <dbReference type="ARBA" id="ARBA00022679"/>
    </source>
</evidence>
<proteinExistence type="inferred from homology"/>
<evidence type="ECO:0000256" key="7">
    <source>
        <dbReference type="ARBA" id="ARBA00022989"/>
    </source>
</evidence>
<evidence type="ECO:0000313" key="11">
    <source>
        <dbReference type="EMBL" id="KHF44477.1"/>
    </source>
</evidence>
<dbReference type="PANTHER" id="PTHR48090:SF3">
    <property type="entry name" value="UNDECAPRENYL-PHOSPHATE 4-DEOXY-4-FORMAMIDO-L-ARABINOSE TRANSFERASE"/>
    <property type="match status" value="1"/>
</dbReference>
<evidence type="ECO:0000259" key="10">
    <source>
        <dbReference type="Pfam" id="PF00535"/>
    </source>
</evidence>
<evidence type="ECO:0000256" key="2">
    <source>
        <dbReference type="ARBA" id="ARBA00022475"/>
    </source>
</evidence>
<dbReference type="CDD" id="cd04187">
    <property type="entry name" value="DPM1_like_bac"/>
    <property type="match status" value="1"/>
</dbReference>